<dbReference type="InterPro" id="IPR017970">
    <property type="entry name" value="Homeobox_CS"/>
</dbReference>
<dbReference type="PROSITE" id="PS00478">
    <property type="entry name" value="LIM_DOMAIN_1"/>
    <property type="match status" value="2"/>
</dbReference>
<evidence type="ECO:0000256" key="9">
    <source>
        <dbReference type="ARBA" id="ARBA00040534"/>
    </source>
</evidence>
<keyword evidence="7 10" id="KW-0371">Homeobox</keyword>
<evidence type="ECO:0000256" key="6">
    <source>
        <dbReference type="ARBA" id="ARBA00023125"/>
    </source>
</evidence>
<accession>A0A3Q2XFB0</accession>
<feature type="compositionally biased region" description="Low complexity" evidence="13">
    <location>
        <begin position="269"/>
        <end position="289"/>
    </location>
</feature>
<reference evidence="16" key="1">
    <citation type="submission" date="2025-08" db="UniProtKB">
        <authorList>
            <consortium name="Ensembl"/>
        </authorList>
    </citation>
    <scope>IDENTIFICATION</scope>
</reference>
<dbReference type="GO" id="GO:0000981">
    <property type="term" value="F:DNA-binding transcription factor activity, RNA polymerase II-specific"/>
    <property type="evidence" value="ECO:0007669"/>
    <property type="project" value="InterPro"/>
</dbReference>
<evidence type="ECO:0000256" key="12">
    <source>
        <dbReference type="RuleBase" id="RU000682"/>
    </source>
</evidence>
<organism evidence="16 17">
    <name type="scientific">Haplochromis burtoni</name>
    <name type="common">Burton's mouthbrooder</name>
    <name type="synonym">Chromis burtoni</name>
    <dbReference type="NCBI Taxonomy" id="8153"/>
    <lineage>
        <taxon>Eukaryota</taxon>
        <taxon>Metazoa</taxon>
        <taxon>Chordata</taxon>
        <taxon>Craniata</taxon>
        <taxon>Vertebrata</taxon>
        <taxon>Euteleostomi</taxon>
        <taxon>Actinopterygii</taxon>
        <taxon>Neopterygii</taxon>
        <taxon>Teleostei</taxon>
        <taxon>Neoteleostei</taxon>
        <taxon>Acanthomorphata</taxon>
        <taxon>Ovalentaria</taxon>
        <taxon>Cichlomorphae</taxon>
        <taxon>Cichliformes</taxon>
        <taxon>Cichlidae</taxon>
        <taxon>African cichlids</taxon>
        <taxon>Pseudocrenilabrinae</taxon>
        <taxon>Haplochromini</taxon>
        <taxon>Haplochromis</taxon>
    </lineage>
</organism>
<feature type="region of interest" description="Disordered" evidence="13">
    <location>
        <begin position="169"/>
        <end position="190"/>
    </location>
</feature>
<dbReference type="AlphaFoldDB" id="A0A3Q2XFB0"/>
<evidence type="ECO:0000313" key="17">
    <source>
        <dbReference type="Proteomes" id="UP000264840"/>
    </source>
</evidence>
<dbReference type="Pfam" id="PF00046">
    <property type="entry name" value="Homeodomain"/>
    <property type="match status" value="1"/>
</dbReference>
<sequence>MFTDIESVCQAQAPTAVSIQEPVTCAGCGEQLLDRFFLLAAGRVWHNPCLRCSQCQCELQTHPSLYWRDGNIYCQQDYCRSARSRGQCARCFQPIPASDLVMRSGELTFHPHCFSCQECDVKLMPGNLYCISEQHLEMLLPAGKSSTHFTHDDEPVLTHGALSIAVTPTPTVGVTLPSPEPRSDDRAAGGRIPRRTKRIRTCFRSEQLRALESYFAQKHNPDGKDWTCLAHKTGLPKRVLQVWFQNARAKLRRSLLSDDSQVNSPSALPRAATMATSPSSPTCSPPDRSQPFPTSTIDQLQLSLLTSPLSEQVISHPSQELLQSPDFFPDYDSQSAPGCMSTLEVHGDFGEAGGGEVSADAFGPHYC</sequence>
<dbReference type="SMART" id="SM00132">
    <property type="entry name" value="LIM"/>
    <property type="match status" value="2"/>
</dbReference>
<dbReference type="SUPFAM" id="SSF46689">
    <property type="entry name" value="Homeodomain-like"/>
    <property type="match status" value="1"/>
</dbReference>
<keyword evidence="17" id="KW-1185">Reference proteome</keyword>
<name>A0A3Q2XFB0_HAPBU</name>
<dbReference type="PROSITE" id="PS00027">
    <property type="entry name" value="HOMEOBOX_1"/>
    <property type="match status" value="1"/>
</dbReference>
<evidence type="ECO:0000256" key="1">
    <source>
        <dbReference type="ARBA" id="ARBA00004123"/>
    </source>
</evidence>
<feature type="domain" description="LIM zinc-binding" evidence="14">
    <location>
        <begin position="23"/>
        <end position="84"/>
    </location>
</feature>
<dbReference type="OMA" id="QQDYCRL"/>
<dbReference type="PROSITE" id="PS50071">
    <property type="entry name" value="HOMEOBOX_2"/>
    <property type="match status" value="1"/>
</dbReference>
<dbReference type="InterPro" id="IPR050453">
    <property type="entry name" value="LIM_Homeobox_TF"/>
</dbReference>
<dbReference type="InterPro" id="IPR001356">
    <property type="entry name" value="HD"/>
</dbReference>
<keyword evidence="8 10" id="KW-0539">Nucleus</keyword>
<evidence type="ECO:0000256" key="13">
    <source>
        <dbReference type="SAM" id="MobiDB-lite"/>
    </source>
</evidence>
<feature type="domain" description="Homeobox" evidence="15">
    <location>
        <begin position="194"/>
        <end position="254"/>
    </location>
</feature>
<dbReference type="InterPro" id="IPR001781">
    <property type="entry name" value="Znf_LIM"/>
</dbReference>
<evidence type="ECO:0000256" key="10">
    <source>
        <dbReference type="PROSITE-ProRule" id="PRU00108"/>
    </source>
</evidence>
<dbReference type="PROSITE" id="PS50023">
    <property type="entry name" value="LIM_DOMAIN_2"/>
    <property type="match status" value="2"/>
</dbReference>
<dbReference type="GO" id="GO:0046872">
    <property type="term" value="F:metal ion binding"/>
    <property type="evidence" value="ECO:0007669"/>
    <property type="project" value="UniProtKB-KW"/>
</dbReference>
<dbReference type="GO" id="GO:0000977">
    <property type="term" value="F:RNA polymerase II transcription regulatory region sequence-specific DNA binding"/>
    <property type="evidence" value="ECO:0007669"/>
    <property type="project" value="TreeGrafter"/>
</dbReference>
<dbReference type="GeneTree" id="ENSGT00940000165771"/>
<keyword evidence="5 11" id="KW-0440">LIM domain</keyword>
<keyword evidence="3" id="KW-0677">Repeat</keyword>
<dbReference type="PANTHER" id="PTHR24208:SF95">
    <property type="entry name" value="LIM_HOMEOBOX PROTEIN LHX9"/>
    <property type="match status" value="1"/>
</dbReference>
<evidence type="ECO:0000259" key="14">
    <source>
        <dbReference type="PROSITE" id="PS50023"/>
    </source>
</evidence>
<dbReference type="InterPro" id="IPR009057">
    <property type="entry name" value="Homeodomain-like_sf"/>
</dbReference>
<feature type="domain" description="LIM zinc-binding" evidence="14">
    <location>
        <begin position="86"/>
        <end position="141"/>
    </location>
</feature>
<keyword evidence="6 10" id="KW-0238">DNA-binding</keyword>
<dbReference type="SUPFAM" id="SSF57716">
    <property type="entry name" value="Glucocorticoid receptor-like (DNA-binding domain)"/>
    <property type="match status" value="2"/>
</dbReference>
<keyword evidence="4 11" id="KW-0862">Zinc</keyword>
<evidence type="ECO:0000313" key="16">
    <source>
        <dbReference type="Ensembl" id="ENSHBUP00000034105.1"/>
    </source>
</evidence>
<dbReference type="Proteomes" id="UP000264840">
    <property type="component" value="Unplaced"/>
</dbReference>
<protein>
    <recommendedName>
        <fullName evidence="9">LIM/homeobox protein Lhx9</fullName>
    </recommendedName>
</protein>
<dbReference type="PANTHER" id="PTHR24208">
    <property type="entry name" value="LIM/HOMEOBOX PROTEIN LHX"/>
    <property type="match status" value="1"/>
</dbReference>
<proteinExistence type="predicted"/>
<feature type="region of interest" description="Disordered" evidence="13">
    <location>
        <begin position="256"/>
        <end position="294"/>
    </location>
</feature>
<dbReference type="GO" id="GO:0005634">
    <property type="term" value="C:nucleus"/>
    <property type="evidence" value="ECO:0007669"/>
    <property type="project" value="UniProtKB-SubCell"/>
</dbReference>
<dbReference type="FunFam" id="1.10.10.60:FF:000027">
    <property type="entry name" value="LIM/homeobox protein Lhx9"/>
    <property type="match status" value="1"/>
</dbReference>
<reference evidence="16" key="2">
    <citation type="submission" date="2025-09" db="UniProtKB">
        <authorList>
            <consortium name="Ensembl"/>
        </authorList>
    </citation>
    <scope>IDENTIFICATION</scope>
</reference>
<dbReference type="GO" id="GO:0030182">
    <property type="term" value="P:neuron differentiation"/>
    <property type="evidence" value="ECO:0007669"/>
    <property type="project" value="TreeGrafter"/>
</dbReference>
<evidence type="ECO:0000259" key="15">
    <source>
        <dbReference type="PROSITE" id="PS50071"/>
    </source>
</evidence>
<evidence type="ECO:0000256" key="5">
    <source>
        <dbReference type="ARBA" id="ARBA00023038"/>
    </source>
</evidence>
<dbReference type="CDD" id="cd00086">
    <property type="entry name" value="homeodomain"/>
    <property type="match status" value="1"/>
</dbReference>
<evidence type="ECO:0000256" key="11">
    <source>
        <dbReference type="PROSITE-ProRule" id="PRU00125"/>
    </source>
</evidence>
<evidence type="ECO:0000256" key="8">
    <source>
        <dbReference type="ARBA" id="ARBA00023242"/>
    </source>
</evidence>
<dbReference type="Gene3D" id="1.10.10.60">
    <property type="entry name" value="Homeodomain-like"/>
    <property type="match status" value="1"/>
</dbReference>
<dbReference type="SMART" id="SM00389">
    <property type="entry name" value="HOX"/>
    <property type="match status" value="1"/>
</dbReference>
<evidence type="ECO:0000256" key="3">
    <source>
        <dbReference type="ARBA" id="ARBA00022737"/>
    </source>
</evidence>
<comment type="subcellular location">
    <subcellularLocation>
        <location evidence="1 10 12">Nucleus</location>
    </subcellularLocation>
</comment>
<feature type="compositionally biased region" description="Polar residues" evidence="13">
    <location>
        <begin position="257"/>
        <end position="266"/>
    </location>
</feature>
<evidence type="ECO:0000256" key="2">
    <source>
        <dbReference type="ARBA" id="ARBA00022723"/>
    </source>
</evidence>
<evidence type="ECO:0000256" key="4">
    <source>
        <dbReference type="ARBA" id="ARBA00022833"/>
    </source>
</evidence>
<feature type="DNA-binding region" description="Homeobox" evidence="10">
    <location>
        <begin position="196"/>
        <end position="255"/>
    </location>
</feature>
<dbReference type="Ensembl" id="ENSHBUT00000028564.1">
    <property type="protein sequence ID" value="ENSHBUP00000034105.1"/>
    <property type="gene ID" value="ENSHBUG00000021456.1"/>
</dbReference>
<dbReference type="STRING" id="8153.ENSHBUP00000034105"/>
<keyword evidence="2 11" id="KW-0479">Metal-binding</keyword>
<evidence type="ECO:0000256" key="7">
    <source>
        <dbReference type="ARBA" id="ARBA00023155"/>
    </source>
</evidence>
<dbReference type="Gene3D" id="2.10.110.10">
    <property type="entry name" value="Cysteine Rich Protein"/>
    <property type="match status" value="2"/>
</dbReference>
<dbReference type="Pfam" id="PF00412">
    <property type="entry name" value="LIM"/>
    <property type="match status" value="2"/>
</dbReference>